<sequence>MTEHSDTPPLGLAILSFASIGIVLASIAGKLFNSSQRYLGPTEPAHATASPELWKWVFTLGLPIAAVIVLWLWLGSGTRR</sequence>
<keyword evidence="2" id="KW-0614">Plasmid</keyword>
<accession>D2S3R2</accession>
<reference evidence="2 3" key="1">
    <citation type="journal article" date="2010" name="Stand. Genomic Sci.">
        <title>Complete genome sequence of Haloterrigena turkmenica type strain (4k).</title>
        <authorList>
            <person name="Saunders E."/>
            <person name="Tindall B.J."/>
            <person name="Fahnrich R."/>
            <person name="Lapidus A."/>
            <person name="Copeland A."/>
            <person name="Del Rio T.G."/>
            <person name="Lucas S."/>
            <person name="Chen F."/>
            <person name="Tice H."/>
            <person name="Cheng J.F."/>
            <person name="Han C."/>
            <person name="Detter J.C."/>
            <person name="Bruce D."/>
            <person name="Goodwin L."/>
            <person name="Chain P."/>
            <person name="Pitluck S."/>
            <person name="Pati A."/>
            <person name="Ivanova N."/>
            <person name="Mavromatis K."/>
            <person name="Chen A."/>
            <person name="Palaniappan K."/>
            <person name="Land M."/>
            <person name="Hauser L."/>
            <person name="Chang Y.J."/>
            <person name="Jeffries C.D."/>
            <person name="Brettin T."/>
            <person name="Rohde M."/>
            <person name="Goker M."/>
            <person name="Bristow J."/>
            <person name="Eisen J.A."/>
            <person name="Markowitz V."/>
            <person name="Hugenholtz P."/>
            <person name="Klenk H.P."/>
            <person name="Kyrpides N.C."/>
        </authorList>
    </citation>
    <scope>NUCLEOTIDE SEQUENCE [LARGE SCALE GENOMIC DNA]</scope>
    <source>
        <strain evidence="3">ATCC 51198 / DSM 5511 / JCM 9101 / NCIMB 13204 / VKM B-1734 / 4k</strain>
        <plasmid evidence="2">pHTUR06</plasmid>
    </source>
</reference>
<protein>
    <submittedName>
        <fullName evidence="2">Uncharacterized protein</fullName>
    </submittedName>
</protein>
<dbReference type="EMBL" id="CP001866">
    <property type="protein sequence ID" value="ADB64009.1"/>
    <property type="molecule type" value="Genomic_DNA"/>
</dbReference>
<gene>
    <name evidence="2" type="ordered locus">Htur_5282</name>
</gene>
<organism evidence="2 3">
    <name type="scientific">Haloterrigena turkmenica (strain ATCC 51198 / DSM 5511 / JCM 9101 / NCIMB 13204 / VKM B-1734 / 4k)</name>
    <name type="common">Halococcus turkmenicus</name>
    <dbReference type="NCBI Taxonomy" id="543526"/>
    <lineage>
        <taxon>Archaea</taxon>
        <taxon>Methanobacteriati</taxon>
        <taxon>Methanobacteriota</taxon>
        <taxon>Stenosarchaea group</taxon>
        <taxon>Halobacteria</taxon>
        <taxon>Halobacteriales</taxon>
        <taxon>Natrialbaceae</taxon>
        <taxon>Haloterrigena</taxon>
    </lineage>
</organism>
<dbReference type="AlphaFoldDB" id="D2S3R2"/>
<keyword evidence="1" id="KW-0472">Membrane</keyword>
<evidence type="ECO:0000313" key="3">
    <source>
        <dbReference type="Proteomes" id="UP000001903"/>
    </source>
</evidence>
<dbReference type="Proteomes" id="UP000001903">
    <property type="component" value="Plasmid pHTUR06"/>
</dbReference>
<feature type="transmembrane region" description="Helical" evidence="1">
    <location>
        <begin position="53"/>
        <end position="74"/>
    </location>
</feature>
<evidence type="ECO:0000256" key="1">
    <source>
        <dbReference type="SAM" id="Phobius"/>
    </source>
</evidence>
<dbReference type="KEGG" id="htu:Htur_5282"/>
<dbReference type="GeneID" id="8745929"/>
<evidence type="ECO:0000313" key="2">
    <source>
        <dbReference type="EMBL" id="ADB64009.1"/>
    </source>
</evidence>
<dbReference type="HOGENOM" id="CLU_2581333_0_0_2"/>
<keyword evidence="3" id="KW-1185">Reference proteome</keyword>
<feature type="transmembrane region" description="Helical" evidence="1">
    <location>
        <begin position="12"/>
        <end position="33"/>
    </location>
</feature>
<keyword evidence="1" id="KW-1133">Transmembrane helix</keyword>
<proteinExistence type="predicted"/>
<keyword evidence="1" id="KW-0812">Transmembrane</keyword>
<geneLocation type="plasmid" evidence="2 3">
    <name>pHTUR06</name>
</geneLocation>
<dbReference type="RefSeq" id="WP_012946248.1">
    <property type="nucleotide sequence ID" value="NC_013749.1"/>
</dbReference>
<name>D2S3R2_HALTV</name>